<evidence type="ECO:0000313" key="1">
    <source>
        <dbReference type="EMBL" id="KAH7903015.1"/>
    </source>
</evidence>
<protein>
    <submittedName>
        <fullName evidence="1">Uncharacterized protein</fullName>
    </submittedName>
</protein>
<reference evidence="1" key="1">
    <citation type="journal article" date="2021" name="New Phytol.">
        <title>Evolutionary innovations through gain and loss of genes in the ectomycorrhizal Boletales.</title>
        <authorList>
            <person name="Wu G."/>
            <person name="Miyauchi S."/>
            <person name="Morin E."/>
            <person name="Kuo A."/>
            <person name="Drula E."/>
            <person name="Varga T."/>
            <person name="Kohler A."/>
            <person name="Feng B."/>
            <person name="Cao Y."/>
            <person name="Lipzen A."/>
            <person name="Daum C."/>
            <person name="Hundley H."/>
            <person name="Pangilinan J."/>
            <person name="Johnson J."/>
            <person name="Barry K."/>
            <person name="LaButti K."/>
            <person name="Ng V."/>
            <person name="Ahrendt S."/>
            <person name="Min B."/>
            <person name="Choi I.G."/>
            <person name="Park H."/>
            <person name="Plett J.M."/>
            <person name="Magnuson J."/>
            <person name="Spatafora J.W."/>
            <person name="Nagy L.G."/>
            <person name="Henrissat B."/>
            <person name="Grigoriev I.V."/>
            <person name="Yang Z.L."/>
            <person name="Xu J."/>
            <person name="Martin F.M."/>
        </authorList>
    </citation>
    <scope>NUCLEOTIDE SEQUENCE</scope>
    <source>
        <strain evidence="1">ATCC 28755</strain>
    </source>
</reference>
<dbReference type="Proteomes" id="UP000790377">
    <property type="component" value="Unassembled WGS sequence"/>
</dbReference>
<accession>A0ACB7ZPK8</accession>
<sequence length="223" mass="25282">STRNSRIERLWVEVGTQFARRWRAFFTRLERLHGLDVEKPEHLWLLSTLFLSAINEDCQDFQREWNAHPIRGPDTNDKSPQDLRLLGQATLGVYADECEGVNPDTINLYYGAHGDEIIRRQGQSGAGHPEDESDGSGSDHGEVQGLAAHVEQDQQTHILHDGIEVPAHGNPFENNDDEALFIQVLQRAVAEDISPHGYNLHEEEENYDNSTTEILQVGRRRGK</sequence>
<proteinExistence type="predicted"/>
<keyword evidence="2" id="KW-1185">Reference proteome</keyword>
<comment type="caution">
    <text evidence="1">The sequence shown here is derived from an EMBL/GenBank/DDBJ whole genome shotgun (WGS) entry which is preliminary data.</text>
</comment>
<evidence type="ECO:0000313" key="2">
    <source>
        <dbReference type="Proteomes" id="UP000790377"/>
    </source>
</evidence>
<dbReference type="EMBL" id="MU269304">
    <property type="protein sequence ID" value="KAH7903015.1"/>
    <property type="molecule type" value="Genomic_DNA"/>
</dbReference>
<feature type="non-terminal residue" evidence="1">
    <location>
        <position position="1"/>
    </location>
</feature>
<gene>
    <name evidence="1" type="ORF">BJ138DRAFT_1021246</name>
</gene>
<organism evidence="1 2">
    <name type="scientific">Hygrophoropsis aurantiaca</name>
    <dbReference type="NCBI Taxonomy" id="72124"/>
    <lineage>
        <taxon>Eukaryota</taxon>
        <taxon>Fungi</taxon>
        <taxon>Dikarya</taxon>
        <taxon>Basidiomycota</taxon>
        <taxon>Agaricomycotina</taxon>
        <taxon>Agaricomycetes</taxon>
        <taxon>Agaricomycetidae</taxon>
        <taxon>Boletales</taxon>
        <taxon>Coniophorineae</taxon>
        <taxon>Hygrophoropsidaceae</taxon>
        <taxon>Hygrophoropsis</taxon>
    </lineage>
</organism>
<name>A0ACB7ZPK8_9AGAM</name>